<comment type="function">
    <text evidence="1">Catalyzes the 2-thiolation of uridine at the wobble position (U34) of mitochondrial tRNA(Lys), tRNA(Glu) and tRNA(Gln). Required for the formation of 5-taurinomethyl-2-thiouridine (tm5s2U) of mitochondrial tRNA(Lys), tRNA(Glu), and tRNA(Gln) at the wobble position. ATP is required to activate the C2 atom of the wobble base.</text>
</comment>
<reference evidence="15 16" key="1">
    <citation type="journal article" date="2013" name="Nature">
        <title>The genomes of four tapeworm species reveal adaptations to parasitism.</title>
        <authorList>
            <person name="Tsai I.J."/>
            <person name="Zarowiecki M."/>
            <person name="Holroyd N."/>
            <person name="Garciarrubio A."/>
            <person name="Sanchez-Flores A."/>
            <person name="Brooks K.L."/>
            <person name="Tracey A."/>
            <person name="Bobes R.J."/>
            <person name="Fragoso G."/>
            <person name="Sciutto E."/>
            <person name="Aslett M."/>
            <person name="Beasley H."/>
            <person name="Bennett H.M."/>
            <person name="Cai J."/>
            <person name="Camicia F."/>
            <person name="Clark R."/>
            <person name="Cucher M."/>
            <person name="De Silva N."/>
            <person name="Day T.A."/>
            <person name="Deplazes P."/>
            <person name="Estrada K."/>
            <person name="Fernandez C."/>
            <person name="Holland P.W."/>
            <person name="Hou J."/>
            <person name="Hu S."/>
            <person name="Huckvale T."/>
            <person name="Hung S.S."/>
            <person name="Kamenetzky L."/>
            <person name="Keane J.A."/>
            <person name="Kiss F."/>
            <person name="Koziol U."/>
            <person name="Lambert O."/>
            <person name="Liu K."/>
            <person name="Luo X."/>
            <person name="Luo Y."/>
            <person name="Macchiaroli N."/>
            <person name="Nichol S."/>
            <person name="Paps J."/>
            <person name="Parkinson J."/>
            <person name="Pouchkina-Stantcheva N."/>
            <person name="Riddiford N."/>
            <person name="Rosenzvit M."/>
            <person name="Salinas G."/>
            <person name="Wasmuth J.D."/>
            <person name="Zamanian M."/>
            <person name="Zheng Y."/>
            <person name="Cai X."/>
            <person name="Soberon X."/>
            <person name="Olson P.D."/>
            <person name="Laclette J.P."/>
            <person name="Brehm K."/>
            <person name="Berriman M."/>
            <person name="Garciarrubio A."/>
            <person name="Bobes R.J."/>
            <person name="Fragoso G."/>
            <person name="Sanchez-Flores A."/>
            <person name="Estrada K."/>
            <person name="Cevallos M.A."/>
            <person name="Morett E."/>
            <person name="Gonzalez V."/>
            <person name="Portillo T."/>
            <person name="Ochoa-Leyva A."/>
            <person name="Jose M.V."/>
            <person name="Sciutto E."/>
            <person name="Landa A."/>
            <person name="Jimenez L."/>
            <person name="Valdes V."/>
            <person name="Carrero J.C."/>
            <person name="Larralde C."/>
            <person name="Morales-Montor J."/>
            <person name="Limon-Lason J."/>
            <person name="Soberon X."/>
            <person name="Laclette J.P."/>
        </authorList>
    </citation>
    <scope>NUCLEOTIDE SEQUENCE [LARGE SCALE GENOMIC DNA]</scope>
</reference>
<dbReference type="GO" id="GO:0061708">
    <property type="term" value="F:tRNA-5-taurinomethyluridine 2-sulfurtransferase"/>
    <property type="evidence" value="ECO:0007669"/>
    <property type="project" value="UniProtKB-EC"/>
</dbReference>
<dbReference type="Pfam" id="PF03054">
    <property type="entry name" value="tRNA_Me_trans"/>
    <property type="match status" value="1"/>
</dbReference>
<evidence type="ECO:0000256" key="7">
    <source>
        <dbReference type="ARBA" id="ARBA00022694"/>
    </source>
</evidence>
<comment type="catalytic activity">
    <reaction evidence="12">
        <text>5-taurinomethyluridine(34) in tRNA + S-sulfanyl-L-cysteinyl-[protein] + AH2 + ATP = 5-taurinomethyl-2-thiouridine(34) in tRNA + L-cysteinyl-[protein] + A + AMP + diphosphate + H(+)</text>
        <dbReference type="Rhea" id="RHEA:47040"/>
        <dbReference type="Rhea" id="RHEA-COMP:10131"/>
        <dbReference type="Rhea" id="RHEA-COMP:11726"/>
        <dbReference type="Rhea" id="RHEA-COMP:11732"/>
        <dbReference type="Rhea" id="RHEA-COMP:11733"/>
        <dbReference type="ChEBI" id="CHEBI:13193"/>
        <dbReference type="ChEBI" id="CHEBI:15378"/>
        <dbReference type="ChEBI" id="CHEBI:17499"/>
        <dbReference type="ChEBI" id="CHEBI:29950"/>
        <dbReference type="ChEBI" id="CHEBI:30616"/>
        <dbReference type="ChEBI" id="CHEBI:33019"/>
        <dbReference type="ChEBI" id="CHEBI:61963"/>
        <dbReference type="ChEBI" id="CHEBI:87171"/>
        <dbReference type="ChEBI" id="CHEBI:87172"/>
        <dbReference type="ChEBI" id="CHEBI:456215"/>
        <dbReference type="EC" id="2.8.1.14"/>
    </reaction>
</comment>
<name>A0A068WSH1_ECHGR</name>
<dbReference type="PANTHER" id="PTHR11933">
    <property type="entry name" value="TRNA 5-METHYLAMINOMETHYL-2-THIOURIDYLATE -METHYLTRANSFERASE"/>
    <property type="match status" value="1"/>
</dbReference>
<evidence type="ECO:0000313" key="17">
    <source>
        <dbReference type="WBParaSite" id="EgrG_001192300"/>
    </source>
</evidence>
<evidence type="ECO:0000256" key="3">
    <source>
        <dbReference type="ARBA" id="ARBA00006191"/>
    </source>
</evidence>
<dbReference type="GO" id="GO:0005739">
    <property type="term" value="C:mitochondrion"/>
    <property type="evidence" value="ECO:0007669"/>
    <property type="project" value="UniProtKB-SubCell"/>
</dbReference>
<dbReference type="Gene3D" id="2.30.30.280">
    <property type="entry name" value="Adenine nucleotide alpha hydrolases-like domains"/>
    <property type="match status" value="1"/>
</dbReference>
<comment type="subcellular location">
    <subcellularLocation>
        <location evidence="2">Mitochondrion</location>
    </subcellularLocation>
</comment>
<dbReference type="NCBIfam" id="NF001138">
    <property type="entry name" value="PRK00143.1"/>
    <property type="match status" value="1"/>
</dbReference>
<feature type="domain" description="tRNA-specific 2-thiouridylase MnmA-like C-terminal" evidence="13">
    <location>
        <begin position="302"/>
        <end position="379"/>
    </location>
</feature>
<dbReference type="AlphaFoldDB" id="A0A068WSH1"/>
<dbReference type="PANTHER" id="PTHR11933:SF5">
    <property type="entry name" value="MITOCHONDRIAL TRNA-SPECIFIC 2-THIOURIDYLASE 1"/>
    <property type="match status" value="1"/>
</dbReference>
<evidence type="ECO:0000259" key="14">
    <source>
        <dbReference type="Pfam" id="PF20259"/>
    </source>
</evidence>
<evidence type="ECO:0000256" key="11">
    <source>
        <dbReference type="ARBA" id="ARBA00023157"/>
    </source>
</evidence>
<dbReference type="OrthoDB" id="10265990at2759"/>
<dbReference type="Pfam" id="PF20259">
    <property type="entry name" value="tRNA_Me_trans_M"/>
    <property type="match status" value="1"/>
</dbReference>
<evidence type="ECO:0000256" key="5">
    <source>
        <dbReference type="ARBA" id="ARBA00022555"/>
    </source>
</evidence>
<gene>
    <name evidence="15" type="ORF">EgrG_001192300</name>
</gene>
<evidence type="ECO:0000256" key="4">
    <source>
        <dbReference type="ARBA" id="ARBA00011953"/>
    </source>
</evidence>
<dbReference type="WBParaSite" id="EgrG_001192300">
    <property type="protein sequence ID" value="EgrG_001192300"/>
    <property type="gene ID" value="EgrG_001192300"/>
</dbReference>
<keyword evidence="10" id="KW-0694">RNA-binding</keyword>
<dbReference type="InterPro" id="IPR046884">
    <property type="entry name" value="MnmA-like_central"/>
</dbReference>
<feature type="domain" description="tRNA-specific 2-thiouridylase MnmA-like central" evidence="14">
    <location>
        <begin position="228"/>
        <end position="291"/>
    </location>
</feature>
<keyword evidence="8" id="KW-0547">Nucleotide-binding</keyword>
<dbReference type="CDD" id="cd01998">
    <property type="entry name" value="MnmA_TRMU-like"/>
    <property type="match status" value="1"/>
</dbReference>
<evidence type="ECO:0000256" key="9">
    <source>
        <dbReference type="ARBA" id="ARBA00022840"/>
    </source>
</evidence>
<dbReference type="GO" id="GO:0005524">
    <property type="term" value="F:ATP binding"/>
    <property type="evidence" value="ECO:0007669"/>
    <property type="project" value="UniProtKB-KW"/>
</dbReference>
<dbReference type="GO" id="GO:0002143">
    <property type="term" value="P:tRNA wobble position uridine thiolation"/>
    <property type="evidence" value="ECO:0007669"/>
    <property type="project" value="TreeGrafter"/>
</dbReference>
<evidence type="ECO:0000256" key="2">
    <source>
        <dbReference type="ARBA" id="ARBA00004173"/>
    </source>
</evidence>
<evidence type="ECO:0000259" key="13">
    <source>
        <dbReference type="Pfam" id="PF20258"/>
    </source>
</evidence>
<dbReference type="InterPro" id="IPR004506">
    <property type="entry name" value="MnmA-like"/>
</dbReference>
<dbReference type="Gene3D" id="2.40.30.10">
    <property type="entry name" value="Translation factors"/>
    <property type="match status" value="1"/>
</dbReference>
<reference evidence="15" key="2">
    <citation type="submission" date="2014-06" db="EMBL/GenBank/DDBJ databases">
        <authorList>
            <person name="Aslett M."/>
        </authorList>
    </citation>
    <scope>NUCLEOTIDE SEQUENCE</scope>
</reference>
<evidence type="ECO:0000313" key="15">
    <source>
        <dbReference type="EMBL" id="CDS22747.1"/>
    </source>
</evidence>
<dbReference type="Pfam" id="PF20258">
    <property type="entry name" value="tRNA_Me_trans_C"/>
    <property type="match status" value="1"/>
</dbReference>
<accession>A0A068WSH1</accession>
<dbReference type="InterPro" id="IPR014729">
    <property type="entry name" value="Rossmann-like_a/b/a_fold"/>
</dbReference>
<sequence>MGVLSGPIRRVACAISGGVDSAVSAYLLKHKGFDVVGMFMTNWDQQDEAIKCSTDVDREDARFVCRKLGIEFVELNFVKEYWNDVFVKTIDSYAEGKTPNPDILCNRYVKFQKLTECALRWSPKCHPAVHADAVATGHYAQNSYGNFLEDRAILSSPPKLLRSVDPVKDQTFWLCNISWRHLQHCMFPVGNLMKSRVKEIAASVGLERIAKRKESMGICFIGKRNFCDFIDKYIEPRRGLIIGLETGLVFGEHSGVHHFTIGQKVPGITWGKEPFYIAKLDSKAQEVFIVQGTYHPSLFMRECWTEPAVWIAEESPPLPSTDYEFQWQNKWRPVPCFMQNTQNDKSGLYIQLQKPMRCIAAGQYAAFYKGNVCLGGAMINSAKSLFEIGNIEPYYNWRLSDFEGKSVHYCSFIFVVTSIHI</sequence>
<evidence type="ECO:0000256" key="12">
    <source>
        <dbReference type="ARBA" id="ARBA00049564"/>
    </source>
</evidence>
<dbReference type="EMBL" id="LK028587">
    <property type="protein sequence ID" value="CDS22747.1"/>
    <property type="molecule type" value="Genomic_DNA"/>
</dbReference>
<protein>
    <recommendedName>
        <fullName evidence="4">tRNA-5-taurinomethyluridine 2-sulfurtransferase</fullName>
        <ecNumber evidence="4">2.8.1.14</ecNumber>
    </recommendedName>
</protein>
<dbReference type="InterPro" id="IPR046885">
    <property type="entry name" value="MnmA-like_C"/>
</dbReference>
<keyword evidence="6" id="KW-0808">Transferase</keyword>
<evidence type="ECO:0000256" key="10">
    <source>
        <dbReference type="ARBA" id="ARBA00022884"/>
    </source>
</evidence>
<evidence type="ECO:0000256" key="6">
    <source>
        <dbReference type="ARBA" id="ARBA00022679"/>
    </source>
</evidence>
<comment type="similarity">
    <text evidence="3">Belongs to the MnmA/TRMU family.</text>
</comment>
<dbReference type="GO" id="GO:0000049">
    <property type="term" value="F:tRNA binding"/>
    <property type="evidence" value="ECO:0007669"/>
    <property type="project" value="UniProtKB-KW"/>
</dbReference>
<evidence type="ECO:0000256" key="1">
    <source>
        <dbReference type="ARBA" id="ARBA00003986"/>
    </source>
</evidence>
<proteinExistence type="inferred from homology"/>
<keyword evidence="7" id="KW-0819">tRNA processing</keyword>
<dbReference type="Proteomes" id="UP000492820">
    <property type="component" value="Unassembled WGS sequence"/>
</dbReference>
<dbReference type="NCBIfam" id="TIGR00420">
    <property type="entry name" value="trmU"/>
    <property type="match status" value="1"/>
</dbReference>
<dbReference type="InterPro" id="IPR023382">
    <property type="entry name" value="MnmA-like_central_sf"/>
</dbReference>
<evidence type="ECO:0000256" key="8">
    <source>
        <dbReference type="ARBA" id="ARBA00022741"/>
    </source>
</evidence>
<dbReference type="Gene3D" id="3.40.50.620">
    <property type="entry name" value="HUPs"/>
    <property type="match status" value="1"/>
</dbReference>
<dbReference type="FunFam" id="3.40.50.620:FF:000104">
    <property type="entry name" value="Mitochondrial tRNA-specific 2-thiouridylase 1"/>
    <property type="match status" value="1"/>
</dbReference>
<keyword evidence="9" id="KW-0067">ATP-binding</keyword>
<evidence type="ECO:0000313" key="16">
    <source>
        <dbReference type="Proteomes" id="UP000492820"/>
    </source>
</evidence>
<dbReference type="EC" id="2.8.1.14" evidence="4"/>
<keyword evidence="5" id="KW-0820">tRNA-binding</keyword>
<reference evidence="17" key="3">
    <citation type="submission" date="2020-10" db="UniProtKB">
        <authorList>
            <consortium name="WormBaseParasite"/>
        </authorList>
    </citation>
    <scope>IDENTIFICATION</scope>
</reference>
<keyword evidence="11" id="KW-1015">Disulfide bond</keyword>
<organism evidence="15">
    <name type="scientific">Echinococcus granulosus</name>
    <name type="common">Hydatid tapeworm</name>
    <dbReference type="NCBI Taxonomy" id="6210"/>
    <lineage>
        <taxon>Eukaryota</taxon>
        <taxon>Metazoa</taxon>
        <taxon>Spiralia</taxon>
        <taxon>Lophotrochozoa</taxon>
        <taxon>Platyhelminthes</taxon>
        <taxon>Cestoda</taxon>
        <taxon>Eucestoda</taxon>
        <taxon>Cyclophyllidea</taxon>
        <taxon>Taeniidae</taxon>
        <taxon>Echinococcus</taxon>
        <taxon>Echinococcus granulosus group</taxon>
    </lineage>
</organism>
<dbReference type="SUPFAM" id="SSF52402">
    <property type="entry name" value="Adenine nucleotide alpha hydrolases-like"/>
    <property type="match status" value="1"/>
</dbReference>